<evidence type="ECO:0000259" key="13">
    <source>
        <dbReference type="PROSITE" id="PS50939"/>
    </source>
</evidence>
<dbReference type="PROSITE" id="PS50939">
    <property type="entry name" value="CYTOCHROME_B561"/>
    <property type="match status" value="1"/>
</dbReference>
<dbReference type="Proteomes" id="UP000887574">
    <property type="component" value="Unplaced"/>
</dbReference>
<dbReference type="GO" id="GO:0140575">
    <property type="term" value="F:transmembrane monodehydroascorbate reductase activity"/>
    <property type="evidence" value="ECO:0007669"/>
    <property type="project" value="InterPro"/>
</dbReference>
<evidence type="ECO:0000256" key="12">
    <source>
        <dbReference type="SAM" id="Phobius"/>
    </source>
</evidence>
<evidence type="ECO:0000256" key="11">
    <source>
        <dbReference type="ARBA" id="ARBA00024225"/>
    </source>
</evidence>
<keyword evidence="8 12" id="KW-1133">Transmembrane helix</keyword>
<evidence type="ECO:0000256" key="5">
    <source>
        <dbReference type="ARBA" id="ARBA00022692"/>
    </source>
</evidence>
<evidence type="ECO:0000256" key="9">
    <source>
        <dbReference type="ARBA" id="ARBA00023004"/>
    </source>
</evidence>
<organism evidence="14 15">
    <name type="scientific">Ditylenchus dipsaci</name>
    <dbReference type="NCBI Taxonomy" id="166011"/>
    <lineage>
        <taxon>Eukaryota</taxon>
        <taxon>Metazoa</taxon>
        <taxon>Ecdysozoa</taxon>
        <taxon>Nematoda</taxon>
        <taxon>Chromadorea</taxon>
        <taxon>Rhabditida</taxon>
        <taxon>Tylenchina</taxon>
        <taxon>Tylenchomorpha</taxon>
        <taxon>Sphaerularioidea</taxon>
        <taxon>Anguinidae</taxon>
        <taxon>Anguininae</taxon>
        <taxon>Ditylenchus</taxon>
    </lineage>
</organism>
<dbReference type="EC" id="7.2.1.3" evidence="11"/>
<feature type="transmembrane region" description="Helical" evidence="12">
    <location>
        <begin position="380"/>
        <end position="400"/>
    </location>
</feature>
<evidence type="ECO:0000256" key="3">
    <source>
        <dbReference type="ARBA" id="ARBA00022448"/>
    </source>
</evidence>
<dbReference type="GO" id="GO:0016020">
    <property type="term" value="C:membrane"/>
    <property type="evidence" value="ECO:0007669"/>
    <property type="project" value="UniProtKB-SubCell"/>
</dbReference>
<dbReference type="InterPro" id="IPR006593">
    <property type="entry name" value="Cyt_b561/ferric_Rdtase_TM"/>
</dbReference>
<keyword evidence="14" id="KW-1185">Reference proteome</keyword>
<keyword evidence="4" id="KW-0349">Heme</keyword>
<keyword evidence="5 12" id="KW-0812">Transmembrane</keyword>
<accession>A0A915E3R0</accession>
<evidence type="ECO:0000256" key="4">
    <source>
        <dbReference type="ARBA" id="ARBA00022617"/>
    </source>
</evidence>
<keyword evidence="3" id="KW-0813">Transport</keyword>
<feature type="domain" description="Cytochrome b561" evidence="13">
    <location>
        <begin position="222"/>
        <end position="435"/>
    </location>
</feature>
<reference evidence="15" key="1">
    <citation type="submission" date="2022-11" db="UniProtKB">
        <authorList>
            <consortium name="WormBaseParasite"/>
        </authorList>
    </citation>
    <scope>IDENTIFICATION</scope>
</reference>
<dbReference type="AlphaFoldDB" id="A0A915E3R0"/>
<feature type="transmembrane region" description="Helical" evidence="12">
    <location>
        <begin position="468"/>
        <end position="490"/>
    </location>
</feature>
<feature type="transmembrane region" description="Helical" evidence="12">
    <location>
        <begin position="412"/>
        <end position="432"/>
    </location>
</feature>
<dbReference type="GO" id="GO:0046872">
    <property type="term" value="F:metal ion binding"/>
    <property type="evidence" value="ECO:0007669"/>
    <property type="project" value="UniProtKB-KW"/>
</dbReference>
<dbReference type="GO" id="GO:0140571">
    <property type="term" value="F:transmembrane ascorbate ferrireductase activity"/>
    <property type="evidence" value="ECO:0007669"/>
    <property type="project" value="UniProtKB-EC"/>
</dbReference>
<protein>
    <recommendedName>
        <fullName evidence="11">ascorbate ferrireductase (transmembrane)</fullName>
        <ecNumber evidence="11">7.2.1.3</ecNumber>
    </recommendedName>
</protein>
<feature type="transmembrane region" description="Helical" evidence="12">
    <location>
        <begin position="254"/>
        <end position="276"/>
    </location>
</feature>
<dbReference type="GO" id="GO:0020037">
    <property type="term" value="F:heme binding"/>
    <property type="evidence" value="ECO:0007669"/>
    <property type="project" value="TreeGrafter"/>
</dbReference>
<dbReference type="PANTHER" id="PTHR15422">
    <property type="entry name" value="OS05G0565100 PROTEIN"/>
    <property type="match status" value="1"/>
</dbReference>
<evidence type="ECO:0000256" key="6">
    <source>
        <dbReference type="ARBA" id="ARBA00022723"/>
    </source>
</evidence>
<keyword evidence="7" id="KW-0249">Electron transport</keyword>
<evidence type="ECO:0000256" key="8">
    <source>
        <dbReference type="ARBA" id="ARBA00022989"/>
    </source>
</evidence>
<name>A0A915E3R0_9BILA</name>
<sequence length="499" mass="56298">MHTTINKTFSAFNFSFIIHLICLLFTCVWADKFADSISDCGVSKGCWLMPPGCQDHSEAVCTGIFSWVTNPNGFSFNLVSYLGDLKSSADIAYYGAVGFSLDEFMGDDTVIVCTVDNTGYGTVLLGWNDHTKNYLQFQATEVILTSTTASLVNDRIDCEGKFNFAGWKKVERPNRVYDFQNGNQSYHLLFARGRADPRTHELRMHQIWDGDRFPWVSTETMQFCLSSGCGGTGTMPWLNTMHQSSIPRRIRHNIAAAHGIIMTLSTFVLISTGILMARFGKAYHANVYGMAFWFQVHRFCMFTALIGMTVSIFFIFYQAHFKLFNCSTLCSIEDYQKQMHAIIGTFIYILIIAQAVSGILRPALSSDYRTIWNWFHAVNGLFIFVGSATCCVLALPLGKVGLDIFYNKMPNYVMMVTIITFIVSFVVCEWFVHGQRFVTLDPDRVQKLQAELDENGDDENDEKDWKPAVLIAFNLLTGLAAFGIICTMLLQAMKAFSFM</sequence>
<dbReference type="WBParaSite" id="jg26641">
    <property type="protein sequence ID" value="jg26641"/>
    <property type="gene ID" value="jg26641"/>
</dbReference>
<evidence type="ECO:0000256" key="7">
    <source>
        <dbReference type="ARBA" id="ARBA00022982"/>
    </source>
</evidence>
<dbReference type="SMART" id="SM00665">
    <property type="entry name" value="B561"/>
    <property type="match status" value="1"/>
</dbReference>
<keyword evidence="9" id="KW-0408">Iron</keyword>
<evidence type="ECO:0000256" key="10">
    <source>
        <dbReference type="ARBA" id="ARBA00023136"/>
    </source>
</evidence>
<keyword evidence="10 12" id="KW-0472">Membrane</keyword>
<evidence type="ECO:0000256" key="2">
    <source>
        <dbReference type="ARBA" id="ARBA00004141"/>
    </source>
</evidence>
<comment type="cofactor">
    <cofactor evidence="1">
        <name>heme b</name>
        <dbReference type="ChEBI" id="CHEBI:60344"/>
    </cofactor>
</comment>
<evidence type="ECO:0000313" key="14">
    <source>
        <dbReference type="Proteomes" id="UP000887574"/>
    </source>
</evidence>
<evidence type="ECO:0000313" key="15">
    <source>
        <dbReference type="WBParaSite" id="jg26641"/>
    </source>
</evidence>
<dbReference type="InterPro" id="IPR045150">
    <property type="entry name" value="CYB561D1/2"/>
</dbReference>
<feature type="transmembrane region" description="Helical" evidence="12">
    <location>
        <begin position="338"/>
        <end position="360"/>
    </location>
</feature>
<dbReference type="CDD" id="cd08760">
    <property type="entry name" value="Cyt_b561_FRRS1_like"/>
    <property type="match status" value="1"/>
</dbReference>
<comment type="subcellular location">
    <subcellularLocation>
        <location evidence="2">Membrane</location>
        <topology evidence="2">Multi-pass membrane protein</topology>
    </subcellularLocation>
</comment>
<keyword evidence="6" id="KW-0479">Metal-binding</keyword>
<feature type="transmembrane region" description="Helical" evidence="12">
    <location>
        <begin position="296"/>
        <end position="317"/>
    </location>
</feature>
<dbReference type="Gene3D" id="1.20.120.1770">
    <property type="match status" value="1"/>
</dbReference>
<proteinExistence type="predicted"/>
<dbReference type="PANTHER" id="PTHR15422:SF24">
    <property type="entry name" value="DOMON RELATED DOMAIN-CONTAINING PROTEIN"/>
    <property type="match status" value="1"/>
</dbReference>
<feature type="transmembrane region" description="Helical" evidence="12">
    <location>
        <begin position="12"/>
        <end position="30"/>
    </location>
</feature>
<evidence type="ECO:0000256" key="1">
    <source>
        <dbReference type="ARBA" id="ARBA00001970"/>
    </source>
</evidence>